<protein>
    <recommendedName>
        <fullName evidence="5">Lipoprotein</fullName>
    </recommendedName>
</protein>
<feature type="signal peptide" evidence="2">
    <location>
        <begin position="1"/>
        <end position="33"/>
    </location>
</feature>
<feature type="region of interest" description="Disordered" evidence="1">
    <location>
        <begin position="128"/>
        <end position="148"/>
    </location>
</feature>
<feature type="compositionally biased region" description="Basic and acidic residues" evidence="1">
    <location>
        <begin position="62"/>
        <end position="84"/>
    </location>
</feature>
<dbReference type="RefSeq" id="WP_175325557.1">
    <property type="nucleotide sequence ID" value="NZ_BAAAWP010000001.1"/>
</dbReference>
<reference evidence="3 4" key="1">
    <citation type="submission" date="2020-05" db="EMBL/GenBank/DDBJ databases">
        <title>Genome Sequencing of Type Strains.</title>
        <authorList>
            <person name="Lemaire J.F."/>
            <person name="Inderbitzin P."/>
            <person name="Gregorio O.A."/>
            <person name="Collins S.B."/>
            <person name="Wespe N."/>
            <person name="Knight-Connoni V."/>
        </authorList>
    </citation>
    <scope>NUCLEOTIDE SEQUENCE [LARGE SCALE GENOMIC DNA]</scope>
    <source>
        <strain evidence="3 4">DSM 20512</strain>
    </source>
</reference>
<sequence>MSTSTRTTIRRSAALVAAAASIGLLTGCSVVHQQLGDAWAVTYEVTVDQPVGATLADVHVEGADGRGDAPREVDLGDRKTRKASDGGSRWTRELVVLAEDRASVRATPAAGATATCHILLDGGREIASATSSAPGEPVRCSATTPTFD</sequence>
<comment type="caution">
    <text evidence="3">The sequence shown here is derived from an EMBL/GenBank/DDBJ whole genome shotgun (WGS) entry which is preliminary data.</text>
</comment>
<accession>A0A850DSQ3</accession>
<dbReference type="Proteomes" id="UP000539146">
    <property type="component" value="Unassembled WGS sequence"/>
</dbReference>
<organism evidence="3 4">
    <name type="scientific">Curtobacterium citreum</name>
    <dbReference type="NCBI Taxonomy" id="2036"/>
    <lineage>
        <taxon>Bacteria</taxon>
        <taxon>Bacillati</taxon>
        <taxon>Actinomycetota</taxon>
        <taxon>Actinomycetes</taxon>
        <taxon>Micrococcales</taxon>
        <taxon>Microbacteriaceae</taxon>
        <taxon>Curtobacterium</taxon>
    </lineage>
</organism>
<keyword evidence="2" id="KW-0732">Signal</keyword>
<dbReference type="AlphaFoldDB" id="A0A850DSQ3"/>
<evidence type="ECO:0000256" key="1">
    <source>
        <dbReference type="SAM" id="MobiDB-lite"/>
    </source>
</evidence>
<feature type="chain" id="PRO_5038755676" description="Lipoprotein" evidence="2">
    <location>
        <begin position="34"/>
        <end position="148"/>
    </location>
</feature>
<proteinExistence type="predicted"/>
<name>A0A850DSQ3_9MICO</name>
<dbReference type="EMBL" id="JABMCG010000092">
    <property type="protein sequence ID" value="NUU27679.1"/>
    <property type="molecule type" value="Genomic_DNA"/>
</dbReference>
<gene>
    <name evidence="3" type="ORF">HP467_06080</name>
</gene>
<evidence type="ECO:0000313" key="4">
    <source>
        <dbReference type="Proteomes" id="UP000539146"/>
    </source>
</evidence>
<feature type="region of interest" description="Disordered" evidence="1">
    <location>
        <begin position="62"/>
        <end position="86"/>
    </location>
</feature>
<evidence type="ECO:0000256" key="2">
    <source>
        <dbReference type="SAM" id="SignalP"/>
    </source>
</evidence>
<dbReference type="PROSITE" id="PS51257">
    <property type="entry name" value="PROKAR_LIPOPROTEIN"/>
    <property type="match status" value="1"/>
</dbReference>
<evidence type="ECO:0000313" key="3">
    <source>
        <dbReference type="EMBL" id="NUU27679.1"/>
    </source>
</evidence>
<evidence type="ECO:0008006" key="5">
    <source>
        <dbReference type="Google" id="ProtNLM"/>
    </source>
</evidence>